<dbReference type="PANTHER" id="PTHR43617:SF34">
    <property type="entry name" value="PUTATIVE-RELATED"/>
    <property type="match status" value="1"/>
</dbReference>
<dbReference type="InterPro" id="IPR016181">
    <property type="entry name" value="Acyl_CoA_acyltransferase"/>
</dbReference>
<dbReference type="PROSITE" id="PS51186">
    <property type="entry name" value="GNAT"/>
    <property type="match status" value="1"/>
</dbReference>
<dbReference type="GO" id="GO:0016746">
    <property type="term" value="F:acyltransferase activity"/>
    <property type="evidence" value="ECO:0007669"/>
    <property type="project" value="UniProtKB-KW"/>
</dbReference>
<name>A0ABD5W5T9_9EURY</name>
<evidence type="ECO:0000256" key="1">
    <source>
        <dbReference type="SAM" id="MobiDB-lite"/>
    </source>
</evidence>
<dbReference type="GeneID" id="76630044"/>
<keyword evidence="4" id="KW-1185">Reference proteome</keyword>
<feature type="domain" description="N-acetyltransferase" evidence="2">
    <location>
        <begin position="28"/>
        <end position="174"/>
    </location>
</feature>
<proteinExistence type="predicted"/>
<evidence type="ECO:0000313" key="3">
    <source>
        <dbReference type="EMBL" id="MFC7058087.1"/>
    </source>
</evidence>
<dbReference type="Proteomes" id="UP001596445">
    <property type="component" value="Unassembled WGS sequence"/>
</dbReference>
<dbReference type="RefSeq" id="WP_267163889.1">
    <property type="nucleotide sequence ID" value="NZ_CP112972.1"/>
</dbReference>
<dbReference type="Gene3D" id="3.40.630.30">
    <property type="match status" value="1"/>
</dbReference>
<dbReference type="AlphaFoldDB" id="A0ABD5W5T9"/>
<dbReference type="PANTHER" id="PTHR43617">
    <property type="entry name" value="L-AMINO ACID N-ACETYLTRANSFERASE"/>
    <property type="match status" value="1"/>
</dbReference>
<protein>
    <submittedName>
        <fullName evidence="3">GNAT family N-acetyltransferase</fullName>
        <ecNumber evidence="3">2.3.-.-</ecNumber>
    </submittedName>
</protein>
<evidence type="ECO:0000313" key="4">
    <source>
        <dbReference type="Proteomes" id="UP001596445"/>
    </source>
</evidence>
<dbReference type="InterPro" id="IPR000182">
    <property type="entry name" value="GNAT_dom"/>
</dbReference>
<feature type="region of interest" description="Disordered" evidence="1">
    <location>
        <begin position="1"/>
        <end position="20"/>
    </location>
</feature>
<organism evidence="3 4">
    <name type="scientific">Halovenus salina</name>
    <dbReference type="NCBI Taxonomy" id="1510225"/>
    <lineage>
        <taxon>Archaea</taxon>
        <taxon>Methanobacteriati</taxon>
        <taxon>Methanobacteriota</taxon>
        <taxon>Stenosarchaea group</taxon>
        <taxon>Halobacteria</taxon>
        <taxon>Halobacteriales</taxon>
        <taxon>Haloarculaceae</taxon>
        <taxon>Halovenus</taxon>
    </lineage>
</organism>
<dbReference type="EMBL" id="JBHSZI010000001">
    <property type="protein sequence ID" value="MFC7058087.1"/>
    <property type="molecule type" value="Genomic_DNA"/>
</dbReference>
<dbReference type="InterPro" id="IPR050276">
    <property type="entry name" value="MshD_Acetyltransferase"/>
</dbReference>
<dbReference type="Pfam" id="PF00583">
    <property type="entry name" value="Acetyltransf_1"/>
    <property type="match status" value="1"/>
</dbReference>
<dbReference type="EC" id="2.3.-.-" evidence="3"/>
<keyword evidence="3" id="KW-0808">Transferase</keyword>
<dbReference type="SUPFAM" id="SSF55729">
    <property type="entry name" value="Acyl-CoA N-acyltransferases (Nat)"/>
    <property type="match status" value="1"/>
</dbReference>
<comment type="caution">
    <text evidence="3">The sequence shown here is derived from an EMBL/GenBank/DDBJ whole genome shotgun (WGS) entry which is preliminary data.</text>
</comment>
<dbReference type="CDD" id="cd04301">
    <property type="entry name" value="NAT_SF"/>
    <property type="match status" value="1"/>
</dbReference>
<reference evidence="3 4" key="1">
    <citation type="journal article" date="2019" name="Int. J. Syst. Evol. Microbiol.">
        <title>The Global Catalogue of Microorganisms (GCM) 10K type strain sequencing project: providing services to taxonomists for standard genome sequencing and annotation.</title>
        <authorList>
            <consortium name="The Broad Institute Genomics Platform"/>
            <consortium name="The Broad Institute Genome Sequencing Center for Infectious Disease"/>
            <person name="Wu L."/>
            <person name="Ma J."/>
        </authorList>
    </citation>
    <scope>NUCLEOTIDE SEQUENCE [LARGE SCALE GENOMIC DNA]</scope>
    <source>
        <strain evidence="3 4">JCM 30072</strain>
    </source>
</reference>
<accession>A0ABD5W5T9</accession>
<gene>
    <name evidence="3" type="ORF">ACFQQG_07760</name>
</gene>
<keyword evidence="3" id="KW-0012">Acyltransferase</keyword>
<evidence type="ECO:0000259" key="2">
    <source>
        <dbReference type="PROSITE" id="PS51186"/>
    </source>
</evidence>
<sequence length="177" mass="19594">MTVRFPEETVDGFPTPPRTVTDAEGREIQLRQVTHEDSDELTAMYLDFDPEDRAQGIPPGDEDSIREWLEIVMTGGALNTVAARDGSPVGHVMLVPDGNDSYELAIFVLQSYQGAGIGTGLVRTALGLAQREGIERVWLTVERWNRPAIGLYEKIGFERTGDDSFELEMSLRLAPAE</sequence>